<comment type="caution">
    <text evidence="4">The sequence shown here is derived from an EMBL/GenBank/DDBJ whole genome shotgun (WGS) entry which is preliminary data.</text>
</comment>
<organism evidence="4">
    <name type="scientific">Desulfofervidus auxilii</name>
    <dbReference type="NCBI Taxonomy" id="1621989"/>
    <lineage>
        <taxon>Bacteria</taxon>
        <taxon>Pseudomonadati</taxon>
        <taxon>Thermodesulfobacteriota</taxon>
        <taxon>Candidatus Desulfofervidia</taxon>
        <taxon>Candidatus Desulfofervidales</taxon>
        <taxon>Candidatus Desulfofervidaceae</taxon>
        <taxon>Candidatus Desulfofervidus</taxon>
    </lineage>
</organism>
<reference evidence="4" key="1">
    <citation type="journal article" date="2020" name="mSystems">
        <title>Genome- and Community-Level Interaction Insights into Carbon Utilization and Element Cycling Functions of Hydrothermarchaeota in Hydrothermal Sediment.</title>
        <authorList>
            <person name="Zhou Z."/>
            <person name="Liu Y."/>
            <person name="Xu W."/>
            <person name="Pan J."/>
            <person name="Luo Z.H."/>
            <person name="Li M."/>
        </authorList>
    </citation>
    <scope>NUCLEOTIDE SEQUENCE [LARGE SCALE GENOMIC DNA]</scope>
    <source>
        <strain evidence="4">HyVt-113</strain>
    </source>
</reference>
<dbReference type="InterPro" id="IPR051910">
    <property type="entry name" value="ComF/GntX_DNA_util-trans"/>
</dbReference>
<dbReference type="SUPFAM" id="SSF53271">
    <property type="entry name" value="PRTase-like"/>
    <property type="match status" value="1"/>
</dbReference>
<sequence length="247" mass="27991">MLLNVGLLQDKLLDLIDYFLPHLCPGCGKKVNRKEPFCAECRLSLRYITPPFCPICGKPFIIGSFSHVCGDCLENKPFFSALRAIFVYNDPIKKAIIQFKFQHNTALAPFFIKEILLHLKDFIESIKPDLILSVPLHIKRLRERGFNQSSLLAKGLAKAINVPYKQKILKKNKHTLPQVGLSLNERKKNVRGSFIIRKPEYIEYIKEKSILLLDDVCTTGSTVNECAKVLIKAGAKAVWVITLARTV</sequence>
<dbReference type="InterPro" id="IPR029057">
    <property type="entry name" value="PRTase-like"/>
</dbReference>
<dbReference type="CDD" id="cd06223">
    <property type="entry name" value="PRTases_typeI"/>
    <property type="match status" value="1"/>
</dbReference>
<evidence type="ECO:0000259" key="3">
    <source>
        <dbReference type="Pfam" id="PF18912"/>
    </source>
</evidence>
<dbReference type="Pfam" id="PF18912">
    <property type="entry name" value="DZR_2"/>
    <property type="match status" value="1"/>
</dbReference>
<gene>
    <name evidence="4" type="ORF">ENF30_02590</name>
</gene>
<dbReference type="EMBL" id="DQWQ01000113">
    <property type="protein sequence ID" value="HDD35669.1"/>
    <property type="molecule type" value="Genomic_DNA"/>
</dbReference>
<comment type="similarity">
    <text evidence="1">Belongs to the ComF/GntX family.</text>
</comment>
<dbReference type="AlphaFoldDB" id="A0A7V0IAF1"/>
<dbReference type="InterPro" id="IPR000836">
    <property type="entry name" value="PRTase_dom"/>
</dbReference>
<evidence type="ECO:0000256" key="1">
    <source>
        <dbReference type="ARBA" id="ARBA00008007"/>
    </source>
</evidence>
<protein>
    <submittedName>
        <fullName evidence="4">ComF family protein</fullName>
    </submittedName>
</protein>
<dbReference type="PANTHER" id="PTHR47505:SF1">
    <property type="entry name" value="DNA UTILIZATION PROTEIN YHGH"/>
    <property type="match status" value="1"/>
</dbReference>
<feature type="domain" description="Double zinc ribbon" evidence="3">
    <location>
        <begin position="15"/>
        <end position="73"/>
    </location>
</feature>
<evidence type="ECO:0000259" key="2">
    <source>
        <dbReference type="Pfam" id="PF00156"/>
    </source>
</evidence>
<dbReference type="Proteomes" id="UP000885706">
    <property type="component" value="Unassembled WGS sequence"/>
</dbReference>
<feature type="domain" description="Phosphoribosyltransferase" evidence="2">
    <location>
        <begin position="151"/>
        <end position="244"/>
    </location>
</feature>
<proteinExistence type="inferred from homology"/>
<accession>A0A7V0IAF1</accession>
<dbReference type="PANTHER" id="PTHR47505">
    <property type="entry name" value="DNA UTILIZATION PROTEIN YHGH"/>
    <property type="match status" value="1"/>
</dbReference>
<dbReference type="InterPro" id="IPR044005">
    <property type="entry name" value="DZR_2"/>
</dbReference>
<dbReference type="Pfam" id="PF00156">
    <property type="entry name" value="Pribosyltran"/>
    <property type="match status" value="1"/>
</dbReference>
<name>A0A7V0IAF1_DESA2</name>
<dbReference type="Gene3D" id="3.40.50.2020">
    <property type="match status" value="1"/>
</dbReference>
<evidence type="ECO:0000313" key="4">
    <source>
        <dbReference type="EMBL" id="HDD35669.1"/>
    </source>
</evidence>